<dbReference type="Pfam" id="PF00501">
    <property type="entry name" value="AMP-binding"/>
    <property type="match status" value="1"/>
</dbReference>
<dbReference type="RefSeq" id="XP_013385719.1">
    <property type="nucleotide sequence ID" value="XM_013530265.1"/>
</dbReference>
<evidence type="ECO:0000256" key="4">
    <source>
        <dbReference type="ARBA" id="ARBA00026121"/>
    </source>
</evidence>
<feature type="compositionally biased region" description="Polar residues" evidence="5">
    <location>
        <begin position="13"/>
        <end position="49"/>
    </location>
</feature>
<dbReference type="PROSITE" id="PS00455">
    <property type="entry name" value="AMP_BINDING"/>
    <property type="match status" value="1"/>
</dbReference>
<feature type="compositionally biased region" description="Basic and acidic residues" evidence="5">
    <location>
        <begin position="125"/>
        <end position="135"/>
    </location>
</feature>
<dbReference type="RefSeq" id="XP_013385718.1">
    <property type="nucleotide sequence ID" value="XM_013530264.2"/>
</dbReference>
<dbReference type="PANTHER" id="PTHR43272">
    <property type="entry name" value="LONG-CHAIN-FATTY-ACID--COA LIGASE"/>
    <property type="match status" value="1"/>
</dbReference>
<dbReference type="AlphaFoldDB" id="A0A1S3HL33"/>
<accession>A0A1S3HL33</accession>
<name>A0A1S3HL33_LINAN</name>
<dbReference type="KEGG" id="lak:106155420"/>
<keyword evidence="2" id="KW-0276">Fatty acid metabolism</keyword>
<keyword evidence="1 8" id="KW-0436">Ligase</keyword>
<evidence type="ECO:0000313" key="11">
    <source>
        <dbReference type="RefSeq" id="XP_013385719.1"/>
    </source>
</evidence>
<keyword evidence="3" id="KW-0443">Lipid metabolism</keyword>
<dbReference type="PANTHER" id="PTHR43272:SF32">
    <property type="entry name" value="AMP-DEPENDENT SYNTHETASE_LIGASE DOMAIN-CONTAINING PROTEIN"/>
    <property type="match status" value="1"/>
</dbReference>
<feature type="domain" description="AMP-dependent synthetase/ligase" evidence="6">
    <location>
        <begin position="219"/>
        <end position="634"/>
    </location>
</feature>
<feature type="compositionally biased region" description="Basic and acidic residues" evidence="5">
    <location>
        <begin position="105"/>
        <end position="116"/>
    </location>
</feature>
<dbReference type="Gene3D" id="3.40.50.12780">
    <property type="entry name" value="N-terminal domain of ligase-like"/>
    <property type="match status" value="1"/>
</dbReference>
<evidence type="ECO:0000256" key="5">
    <source>
        <dbReference type="SAM" id="MobiDB-lite"/>
    </source>
</evidence>
<dbReference type="STRING" id="7574.A0A1S3HL33"/>
<evidence type="ECO:0000313" key="9">
    <source>
        <dbReference type="RefSeq" id="XP_013385717.1"/>
    </source>
</evidence>
<organism evidence="7 11">
    <name type="scientific">Lingula anatina</name>
    <name type="common">Brachiopod</name>
    <name type="synonym">Lingula unguis</name>
    <dbReference type="NCBI Taxonomy" id="7574"/>
    <lineage>
        <taxon>Eukaryota</taxon>
        <taxon>Metazoa</taxon>
        <taxon>Spiralia</taxon>
        <taxon>Lophotrochozoa</taxon>
        <taxon>Brachiopoda</taxon>
        <taxon>Linguliformea</taxon>
        <taxon>Lingulata</taxon>
        <taxon>Lingulida</taxon>
        <taxon>Linguloidea</taxon>
        <taxon>Lingulidae</taxon>
        <taxon>Lingula</taxon>
    </lineage>
</organism>
<dbReference type="OMA" id="NHVFEQV"/>
<dbReference type="EC" id="6.2.1.3" evidence="4"/>
<feature type="compositionally biased region" description="Polar residues" evidence="5">
    <location>
        <begin position="77"/>
        <end position="86"/>
    </location>
</feature>
<dbReference type="Pfam" id="PF23562">
    <property type="entry name" value="AMP-binding_C_3"/>
    <property type="match status" value="1"/>
</dbReference>
<evidence type="ECO:0000256" key="3">
    <source>
        <dbReference type="ARBA" id="ARBA00023098"/>
    </source>
</evidence>
<dbReference type="GeneID" id="106155420"/>
<keyword evidence="7" id="KW-1185">Reference proteome</keyword>
<dbReference type="InterPro" id="IPR042099">
    <property type="entry name" value="ANL_N_sf"/>
</dbReference>
<reference evidence="8 9" key="1">
    <citation type="submission" date="2025-04" db="UniProtKB">
        <authorList>
            <consortium name="RefSeq"/>
        </authorList>
    </citation>
    <scope>IDENTIFICATION</scope>
    <source>
        <tissue evidence="8 9">Gonads</tissue>
    </source>
</reference>
<dbReference type="Proteomes" id="UP000085678">
    <property type="component" value="Unplaced"/>
</dbReference>
<dbReference type="GO" id="GO:0016020">
    <property type="term" value="C:membrane"/>
    <property type="evidence" value="ECO:0007669"/>
    <property type="project" value="TreeGrafter"/>
</dbReference>
<dbReference type="RefSeq" id="XP_013385717.1">
    <property type="nucleotide sequence ID" value="XM_013530263.1"/>
</dbReference>
<evidence type="ECO:0000313" key="10">
    <source>
        <dbReference type="RefSeq" id="XP_013385718.1"/>
    </source>
</evidence>
<evidence type="ECO:0000313" key="8">
    <source>
        <dbReference type="RefSeq" id="XP_013385716.1"/>
    </source>
</evidence>
<proteinExistence type="predicted"/>
<dbReference type="OrthoDB" id="3633556at2759"/>
<feature type="compositionally biased region" description="Basic and acidic residues" evidence="5">
    <location>
        <begin position="1"/>
        <end position="10"/>
    </location>
</feature>
<dbReference type="GO" id="GO:0004467">
    <property type="term" value="F:long-chain fatty acid-CoA ligase activity"/>
    <property type="evidence" value="ECO:0007669"/>
    <property type="project" value="UniProtKB-EC"/>
</dbReference>
<dbReference type="SUPFAM" id="SSF56801">
    <property type="entry name" value="Acetyl-CoA synthetase-like"/>
    <property type="match status" value="1"/>
</dbReference>
<gene>
    <name evidence="8 9 10 11" type="primary">LOC106155420</name>
</gene>
<evidence type="ECO:0000256" key="1">
    <source>
        <dbReference type="ARBA" id="ARBA00022598"/>
    </source>
</evidence>
<evidence type="ECO:0000256" key="2">
    <source>
        <dbReference type="ARBA" id="ARBA00022832"/>
    </source>
</evidence>
<dbReference type="InterPro" id="IPR000873">
    <property type="entry name" value="AMP-dep_synth/lig_dom"/>
</dbReference>
<protein>
    <recommendedName>
        <fullName evidence="4">long-chain-fatty-acid--CoA ligase</fullName>
        <ecNumber evidence="4">6.2.1.3</ecNumber>
    </recommendedName>
</protein>
<evidence type="ECO:0000313" key="7">
    <source>
        <dbReference type="Proteomes" id="UP000085678"/>
    </source>
</evidence>
<dbReference type="InterPro" id="IPR020845">
    <property type="entry name" value="AMP-binding_CS"/>
</dbReference>
<dbReference type="GO" id="GO:0005783">
    <property type="term" value="C:endoplasmic reticulum"/>
    <property type="evidence" value="ECO:0007669"/>
    <property type="project" value="TreeGrafter"/>
</dbReference>
<dbReference type="RefSeq" id="XP_013385716.1">
    <property type="nucleotide sequence ID" value="XM_013530262.1"/>
</dbReference>
<feature type="region of interest" description="Disordered" evidence="5">
    <location>
        <begin position="1"/>
        <end position="171"/>
    </location>
</feature>
<feature type="compositionally biased region" description="Polar residues" evidence="5">
    <location>
        <begin position="137"/>
        <end position="166"/>
    </location>
</feature>
<sequence>MSTETEKPYDPNDTVQSMNSVAEGDTSISSEKVISPTKSLNMSKNNNYGDNGAYIERDKSKLTNGVKEEESDPPLTNGHSDSQSQDGPVMNGINGEGDEENGAIDGHDKEKEEAKTNEQNTSPPEEEKKVVEEAKITVQTPPVSSGEPTAGDNQPKVTYSATSTPKTGGDPGDGLIYGMDELAPADSFRVWQRDAAVKLQVGEEASEKPLTIMSAFVDVVKRIPNNTALATKEGEEWKTWSYRQYYDDVKRAAKSFIKLGLDSFGGVGILGFNSPEWLISNLGTIFAGGLATGIYATNSPEACEYIISNSKTNVVVVENNVQLQKILKIWDKVPHLKAVVQYKDEVAERRPNVYSWQEFMDLGKETADSVLVERIKAQRPNQCCTLIYTSGTTGNPKGVMLSHDNYTWLSRKIVGATRLKFGQEVLVSYLPLSHVAAQIVDIYGPLIAGAAVYFARPDALKGTLRITLNEVHPTVFFGVPRVWEKIQEGLKELGKQTTGIKKKVATWAKGVGYKGSMSLMNGGGTPFGWSLANLLLFRKVRTGLGLDRCSVCSCGAAPVMKETLDFFLGVNIPIMETYGMSESTGPHTISVPWRYRLTSVGFNVPGTKTDILNPDEDGCGEVCMRGRHVFMGYLDTEEKTCEALDADGLLHSGDIGKIDKDGFIYITGRIKELIITAGGENVAPVPIEDTVKEELPGISNVMLVGDKRKFLSMLLTMKVEVDDNGAPTDKLSKVATDWCRSLGSSASTVSDILDNNDAKVLKAIQEGIDRANAKSTSRAQKVQKWSLLAKDFSIPGGELGPTLKLKRPVVSKMYKNTIDKFYEE</sequence>
<evidence type="ECO:0000259" key="6">
    <source>
        <dbReference type="Pfam" id="PF00501"/>
    </source>
</evidence>